<dbReference type="EMBL" id="SEKV01000913">
    <property type="protein sequence ID" value="TFY52831.1"/>
    <property type="molecule type" value="Genomic_DNA"/>
</dbReference>
<dbReference type="PANTHER" id="PTHR43976">
    <property type="entry name" value="SHORT CHAIN DEHYDROGENASE"/>
    <property type="match status" value="1"/>
</dbReference>
<dbReference type="PRINTS" id="PR00080">
    <property type="entry name" value="SDRFAMILY"/>
</dbReference>
<dbReference type="Proteomes" id="UP000298390">
    <property type="component" value="Unassembled WGS sequence"/>
</dbReference>
<dbReference type="GO" id="GO:0016491">
    <property type="term" value="F:oxidoreductase activity"/>
    <property type="evidence" value="ECO:0007669"/>
    <property type="project" value="UniProtKB-KW"/>
</dbReference>
<evidence type="ECO:0008006" key="7">
    <source>
        <dbReference type="Google" id="ProtNLM"/>
    </source>
</evidence>
<protein>
    <recommendedName>
        <fullName evidence="7">NADP-dependent 3-hydroxy acid dehydrogenase YdfG</fullName>
    </recommendedName>
</protein>
<dbReference type="Gene3D" id="3.40.50.720">
    <property type="entry name" value="NAD(P)-binding Rossmann-like Domain"/>
    <property type="match status" value="1"/>
</dbReference>
<dbReference type="STRING" id="34475.A0A4Y9XUK8"/>
<keyword evidence="2" id="KW-0521">NADP</keyword>
<dbReference type="InterPro" id="IPR051911">
    <property type="entry name" value="SDR_oxidoreductase"/>
</dbReference>
<dbReference type="SUPFAM" id="SSF51735">
    <property type="entry name" value="NAD(P)-binding Rossmann-fold domains"/>
    <property type="match status" value="1"/>
</dbReference>
<organism evidence="5 6">
    <name type="scientific">Rhodofomes roseus</name>
    <dbReference type="NCBI Taxonomy" id="34475"/>
    <lineage>
        <taxon>Eukaryota</taxon>
        <taxon>Fungi</taxon>
        <taxon>Dikarya</taxon>
        <taxon>Basidiomycota</taxon>
        <taxon>Agaricomycotina</taxon>
        <taxon>Agaricomycetes</taxon>
        <taxon>Polyporales</taxon>
        <taxon>Rhodofomes</taxon>
    </lineage>
</organism>
<dbReference type="InterPro" id="IPR020904">
    <property type="entry name" value="Sc_DH/Rdtase_CS"/>
</dbReference>
<gene>
    <name evidence="5" type="ORF">EVJ58_g9792</name>
</gene>
<evidence type="ECO:0000313" key="6">
    <source>
        <dbReference type="Proteomes" id="UP000298390"/>
    </source>
</evidence>
<reference evidence="5 6" key="1">
    <citation type="submission" date="2019-01" db="EMBL/GenBank/DDBJ databases">
        <title>Genome sequencing of the rare red list fungi Fomitopsis rosea.</title>
        <authorList>
            <person name="Buettner E."/>
            <person name="Kellner H."/>
        </authorList>
    </citation>
    <scope>NUCLEOTIDE SEQUENCE [LARGE SCALE GENOMIC DNA]</scope>
    <source>
        <strain evidence="5 6">DSM 105464</strain>
    </source>
</reference>
<proteinExistence type="inferred from homology"/>
<evidence type="ECO:0000256" key="2">
    <source>
        <dbReference type="ARBA" id="ARBA00022857"/>
    </source>
</evidence>
<evidence type="ECO:0000256" key="3">
    <source>
        <dbReference type="ARBA" id="ARBA00023002"/>
    </source>
</evidence>
<evidence type="ECO:0000256" key="1">
    <source>
        <dbReference type="ARBA" id="ARBA00006484"/>
    </source>
</evidence>
<dbReference type="AlphaFoldDB" id="A0A4Y9XUK8"/>
<comment type="similarity">
    <text evidence="1 4">Belongs to the short-chain dehydrogenases/reductases (SDR) family.</text>
</comment>
<keyword evidence="3" id="KW-0560">Oxidoreductase</keyword>
<evidence type="ECO:0000256" key="4">
    <source>
        <dbReference type="RuleBase" id="RU000363"/>
    </source>
</evidence>
<dbReference type="PRINTS" id="PR00081">
    <property type="entry name" value="GDHRDH"/>
</dbReference>
<dbReference type="InterPro" id="IPR002347">
    <property type="entry name" value="SDR_fam"/>
</dbReference>
<accession>A0A4Y9XUK8</accession>
<dbReference type="Pfam" id="PF00106">
    <property type="entry name" value="adh_short"/>
    <property type="match status" value="1"/>
</dbReference>
<dbReference type="PANTHER" id="PTHR43976:SF16">
    <property type="entry name" value="SHORT-CHAIN DEHYDROGENASE_REDUCTASE FAMILY PROTEIN"/>
    <property type="match status" value="1"/>
</dbReference>
<name>A0A4Y9XUK8_9APHY</name>
<dbReference type="PROSITE" id="PS00061">
    <property type="entry name" value="ADH_SHORT"/>
    <property type="match status" value="1"/>
</dbReference>
<evidence type="ECO:0000313" key="5">
    <source>
        <dbReference type="EMBL" id="TFY52831.1"/>
    </source>
</evidence>
<dbReference type="CDD" id="cd05374">
    <property type="entry name" value="17beta-HSD-like_SDR_c"/>
    <property type="match status" value="1"/>
</dbReference>
<dbReference type="InterPro" id="IPR036291">
    <property type="entry name" value="NAD(P)-bd_dom_sf"/>
</dbReference>
<sequence length="284" mass="30722">MTGKVWFITGASSGFGRLMTELVLKNGDSAVATLRKPEALAELSFQHGAGRLLVLKLDVTKPQEIHDAFSEAVERFGRIDVVFNNAGYSMLSEVEGAPEEAGRALFDVNVWGAVNVSNQAVHVFRDVNKPAGGTLLQVSSLLGLYAYPTFGHYSASKYALEGVSTALAEEVEPEWKIKIVLIEPGNFGTSAISNLVRIPPHPAYTKSTATTTKVREWVKEDSFDTPADAGKAVAAIYRIAQLPDPPLHLVLGKDAVERVRGKAAKLLADIDRFASWSEDLDVKA</sequence>
<comment type="caution">
    <text evidence="5">The sequence shown here is derived from an EMBL/GenBank/DDBJ whole genome shotgun (WGS) entry which is preliminary data.</text>
</comment>